<evidence type="ECO:0000313" key="1">
    <source>
        <dbReference type="EnsemblMetazoa" id="GAUT012940-PA"/>
    </source>
</evidence>
<sequence>MIASVIDFMGYLLKRLWFKKWPKGFALRLRVRMLRKLKNSLSLPILEGYLISRKLMLLRQHRETSTTVTSIDFLGQNISKHGVQASQNNVTPIKDFDRLKSVKKAQKFIGMINSFHRYNAKLDNALTCDEKPFESYDLIKETFSSRVLLNYFSNGAELSLTVIFQF</sequence>
<dbReference type="Proteomes" id="UP000078200">
    <property type="component" value="Unassembled WGS sequence"/>
</dbReference>
<reference evidence="1" key="1">
    <citation type="submission" date="2020-05" db="UniProtKB">
        <authorList>
            <consortium name="EnsemblMetazoa"/>
        </authorList>
    </citation>
    <scope>IDENTIFICATION</scope>
    <source>
        <strain evidence="1">TTRI</strain>
    </source>
</reference>
<dbReference type="AlphaFoldDB" id="A0A1A9URE4"/>
<dbReference type="SUPFAM" id="SSF56672">
    <property type="entry name" value="DNA/RNA polymerases"/>
    <property type="match status" value="1"/>
</dbReference>
<name>A0A1A9URE4_GLOAU</name>
<dbReference type="EnsemblMetazoa" id="GAUT012940-RA">
    <property type="protein sequence ID" value="GAUT012940-PA"/>
    <property type="gene ID" value="GAUT012940"/>
</dbReference>
<dbReference type="InterPro" id="IPR043502">
    <property type="entry name" value="DNA/RNA_pol_sf"/>
</dbReference>
<accession>A0A1A9URE4</accession>
<evidence type="ECO:0000313" key="2">
    <source>
        <dbReference type="Proteomes" id="UP000078200"/>
    </source>
</evidence>
<proteinExistence type="predicted"/>
<dbReference type="VEuPathDB" id="VectorBase:GAUT012940"/>
<keyword evidence="2" id="KW-1185">Reference proteome</keyword>
<dbReference type="GO" id="GO:0071897">
    <property type="term" value="P:DNA biosynthetic process"/>
    <property type="evidence" value="ECO:0007669"/>
    <property type="project" value="UniProtKB-ARBA"/>
</dbReference>
<protein>
    <submittedName>
        <fullName evidence="1">Uncharacterized protein</fullName>
    </submittedName>
</protein>
<organism evidence="1 2">
    <name type="scientific">Glossina austeni</name>
    <name type="common">Savannah tsetse fly</name>
    <dbReference type="NCBI Taxonomy" id="7395"/>
    <lineage>
        <taxon>Eukaryota</taxon>
        <taxon>Metazoa</taxon>
        <taxon>Ecdysozoa</taxon>
        <taxon>Arthropoda</taxon>
        <taxon>Hexapoda</taxon>
        <taxon>Insecta</taxon>
        <taxon>Pterygota</taxon>
        <taxon>Neoptera</taxon>
        <taxon>Endopterygota</taxon>
        <taxon>Diptera</taxon>
        <taxon>Brachycera</taxon>
        <taxon>Muscomorpha</taxon>
        <taxon>Hippoboscoidea</taxon>
        <taxon>Glossinidae</taxon>
        <taxon>Glossina</taxon>
    </lineage>
</organism>